<sequence length="417" mass="42943">MTTATDTDYPHLGFNPVPGVPTDVDAIASVLKTAAASLKEAGSLLTQVRDSGSDVWQGKAGDAFRSHVDDDLGKRLGKAQTSLETALGIFHDWHGDLVGFKSTAAKLDAEAAAAKQAAEQAASRLATAQANPDFKLIGQTFTGAALQKAQQAVDAAQQGVDAANRAVGDAKGELESVLKRAHDLEAEHEAVARRFAQALDHAASDLAPHKPGMFSRMWNDFKSGLDSIGSWVKDHLDAIHSVLSTISAIAGLVALLTPPPIDAIALGVSLVAGAGALAVDAANPEFRKGISDALHGNFDAAARSALMTGFGDAMSVVPGWGLAKEGVTAIKAGRAAVEGAEAAPKFIDLASNVAHAPGFMAKQIAKHAWVGPALEGAHLIEKGAGASALVTHNMVNILWHGKGVATHLFDDAKEAAS</sequence>
<protein>
    <submittedName>
        <fullName evidence="1">Uncharacterized protein</fullName>
    </submittedName>
</protein>
<gene>
    <name evidence="1" type="ORF">ACEZDG_29605</name>
</gene>
<evidence type="ECO:0000313" key="1">
    <source>
        <dbReference type="EMBL" id="MFC1413425.1"/>
    </source>
</evidence>
<keyword evidence="2" id="KW-1185">Reference proteome</keyword>
<proteinExistence type="predicted"/>
<name>A0ABV6VI61_9ACTN</name>
<evidence type="ECO:0000313" key="2">
    <source>
        <dbReference type="Proteomes" id="UP001592582"/>
    </source>
</evidence>
<dbReference type="EMBL" id="JBHEZX010000016">
    <property type="protein sequence ID" value="MFC1413425.1"/>
    <property type="molecule type" value="Genomic_DNA"/>
</dbReference>
<comment type="caution">
    <text evidence="1">The sequence shown here is derived from an EMBL/GenBank/DDBJ whole genome shotgun (WGS) entry which is preliminary data.</text>
</comment>
<organism evidence="1 2">
    <name type="scientific">Streptacidiphilus alkalitolerans</name>
    <dbReference type="NCBI Taxonomy" id="3342712"/>
    <lineage>
        <taxon>Bacteria</taxon>
        <taxon>Bacillati</taxon>
        <taxon>Actinomycetota</taxon>
        <taxon>Actinomycetes</taxon>
        <taxon>Kitasatosporales</taxon>
        <taxon>Streptomycetaceae</taxon>
        <taxon>Streptacidiphilus</taxon>
    </lineage>
</organism>
<dbReference type="Proteomes" id="UP001592582">
    <property type="component" value="Unassembled WGS sequence"/>
</dbReference>
<accession>A0ABV6VI61</accession>
<reference evidence="1 2" key="1">
    <citation type="submission" date="2024-09" db="EMBL/GenBank/DDBJ databases">
        <authorList>
            <person name="Lee S.D."/>
        </authorList>
    </citation>
    <scope>NUCLEOTIDE SEQUENCE [LARGE SCALE GENOMIC DNA]</scope>
    <source>
        <strain evidence="1 2">N1-1</strain>
    </source>
</reference>